<gene>
    <name evidence="2" type="primary">LOC103166858</name>
</gene>
<protein>
    <submittedName>
        <fullName evidence="2">Uncharacterized protein</fullName>
    </submittedName>
</protein>
<proteinExistence type="predicted"/>
<dbReference type="InParanoid" id="A0A6I8N583"/>
<dbReference type="Proteomes" id="UP000002279">
    <property type="component" value="Chromosome 2"/>
</dbReference>
<feature type="region of interest" description="Disordered" evidence="1">
    <location>
        <begin position="1"/>
        <end position="77"/>
    </location>
</feature>
<reference evidence="2" key="2">
    <citation type="submission" date="2025-08" db="UniProtKB">
        <authorList>
            <consortium name="Ensembl"/>
        </authorList>
    </citation>
    <scope>IDENTIFICATION</scope>
    <source>
        <strain evidence="2">Glennie</strain>
    </source>
</reference>
<reference evidence="2 3" key="1">
    <citation type="journal article" date="2008" name="Nature">
        <title>Genome analysis of the platypus reveals unique signatures of evolution.</title>
        <authorList>
            <person name="Warren W.C."/>
            <person name="Hillier L.W."/>
            <person name="Marshall Graves J.A."/>
            <person name="Birney E."/>
            <person name="Ponting C.P."/>
            <person name="Grutzner F."/>
            <person name="Belov K."/>
            <person name="Miller W."/>
            <person name="Clarke L."/>
            <person name="Chinwalla A.T."/>
            <person name="Yang S.P."/>
            <person name="Heger A."/>
            <person name="Locke D.P."/>
            <person name="Miethke P."/>
            <person name="Waters P.D."/>
            <person name="Veyrunes F."/>
            <person name="Fulton L."/>
            <person name="Fulton B."/>
            <person name="Graves T."/>
            <person name="Wallis J."/>
            <person name="Puente X.S."/>
            <person name="Lopez-Otin C."/>
            <person name="Ordonez G.R."/>
            <person name="Eichler E.E."/>
            <person name="Chen L."/>
            <person name="Cheng Z."/>
            <person name="Deakin J.E."/>
            <person name="Alsop A."/>
            <person name="Thompson K."/>
            <person name="Kirby P."/>
            <person name="Papenfuss A.T."/>
            <person name="Wakefield M.J."/>
            <person name="Olender T."/>
            <person name="Lancet D."/>
            <person name="Huttley G.A."/>
            <person name="Smit A.F."/>
            <person name="Pask A."/>
            <person name="Temple-Smith P."/>
            <person name="Batzer M.A."/>
            <person name="Walker J.A."/>
            <person name="Konkel M.K."/>
            <person name="Harris R.S."/>
            <person name="Whittington C.M."/>
            <person name="Wong E.S."/>
            <person name="Gemmell N.J."/>
            <person name="Buschiazzo E."/>
            <person name="Vargas Jentzsch I.M."/>
            <person name="Merkel A."/>
            <person name="Schmitz J."/>
            <person name="Zemann A."/>
            <person name="Churakov G."/>
            <person name="Kriegs J.O."/>
            <person name="Brosius J."/>
            <person name="Murchison E.P."/>
            <person name="Sachidanandam R."/>
            <person name="Smith C."/>
            <person name="Hannon G.J."/>
            <person name="Tsend-Ayush E."/>
            <person name="McMillan D."/>
            <person name="Attenborough R."/>
            <person name="Rens W."/>
            <person name="Ferguson-Smith M."/>
            <person name="Lefevre C.M."/>
            <person name="Sharp J.A."/>
            <person name="Nicholas K.R."/>
            <person name="Ray D.A."/>
            <person name="Kube M."/>
            <person name="Reinhardt R."/>
            <person name="Pringle T.H."/>
            <person name="Taylor J."/>
            <person name="Jones R.C."/>
            <person name="Nixon B."/>
            <person name="Dacheux J.L."/>
            <person name="Niwa H."/>
            <person name="Sekita Y."/>
            <person name="Huang X."/>
            <person name="Stark A."/>
            <person name="Kheradpour P."/>
            <person name="Kellis M."/>
            <person name="Flicek P."/>
            <person name="Chen Y."/>
            <person name="Webber C."/>
            <person name="Hardison R."/>
            <person name="Nelson J."/>
            <person name="Hallsworth-Pepin K."/>
            <person name="Delehaunty K."/>
            <person name="Markovic C."/>
            <person name="Minx P."/>
            <person name="Feng Y."/>
            <person name="Kremitzki C."/>
            <person name="Mitreva M."/>
            <person name="Glasscock J."/>
            <person name="Wylie T."/>
            <person name="Wohldmann P."/>
            <person name="Thiru P."/>
            <person name="Nhan M.N."/>
            <person name="Pohl C.S."/>
            <person name="Smith S.M."/>
            <person name="Hou S."/>
            <person name="Nefedov M."/>
            <person name="de Jong P.J."/>
            <person name="Renfree M.B."/>
            <person name="Mardis E.R."/>
            <person name="Wilson R.K."/>
        </authorList>
    </citation>
    <scope>NUCLEOTIDE SEQUENCE [LARGE SCALE GENOMIC DNA]</scope>
    <source>
        <strain evidence="2 3">Glennie</strain>
    </source>
</reference>
<name>A0A6I8N583_ORNAN</name>
<dbReference type="PANTHER" id="PTHR33443:SF30">
    <property type="entry name" value="SARCOSINE DEHYDROGENASE-2C PROTEIN"/>
    <property type="match status" value="1"/>
</dbReference>
<dbReference type="GeneTree" id="ENSGT00400000022459"/>
<organism evidence="2 3">
    <name type="scientific">Ornithorhynchus anatinus</name>
    <name type="common">Duckbill platypus</name>
    <dbReference type="NCBI Taxonomy" id="9258"/>
    <lineage>
        <taxon>Eukaryota</taxon>
        <taxon>Metazoa</taxon>
        <taxon>Chordata</taxon>
        <taxon>Craniata</taxon>
        <taxon>Vertebrata</taxon>
        <taxon>Euteleostomi</taxon>
        <taxon>Mammalia</taxon>
        <taxon>Monotremata</taxon>
        <taxon>Ornithorhynchidae</taxon>
        <taxon>Ornithorhynchus</taxon>
    </lineage>
</organism>
<sequence length="538" mass="59171">MIIIIASGGQTEEETRWRPEEATSGVPDRWPCRLPPPPEVTPQVGQGRGHRKMVGSRAQRGLRAQAAAAAEEEEQEPPVILISDEDSDEGHGASVLLLAEPLEDSVLEEEKSEEIVDEESGLVVTFCKKGNVMPHARYDCMTNLFERAECETCIPLERNAETCGQCYCYICDKPASECQSWTTPALCHCNAHNKSKYWKGQRDFTLAGVLATFNLELSEIDRDLRRGGELLIQFVQDLSVEYTKYLGGESLALGRQDCFCQPKRKADQCDNCRWIETEMVYRYSSVFQKVSSFISQAEEESPKTAAVMLLGAIKEISLHKDPARNWQNLGPTESLKIAVPSLMDSTFASVTATSLPSIPRGQGEQIPALGKQHGLVERAGAWESEGLPSCVSPGFPDPRLSSLPKTSFPGQSSFLLGVFPSHHLLWSCSRALFLWLSPTLLLVLLHSPILACPCAPVHSPFTSRPLFRSSFCSHLLLLILLLSPPRSRSLNEQTQPLPTVSLHTFTLASSVLSLFLALVAAALPPSRANSHTSLFSGQ</sequence>
<dbReference type="Ensembl" id="ENSOANT00000066603.1">
    <property type="protein sequence ID" value="ENSOANP00000036067.1"/>
    <property type="gene ID" value="ENSOANG00000038874.1"/>
</dbReference>
<dbReference type="AlphaFoldDB" id="A0A6I8N583"/>
<reference evidence="2" key="3">
    <citation type="submission" date="2025-09" db="UniProtKB">
        <authorList>
            <consortium name="Ensembl"/>
        </authorList>
    </citation>
    <scope>IDENTIFICATION</scope>
    <source>
        <strain evidence="2">Glennie</strain>
    </source>
</reference>
<dbReference type="Bgee" id="ENSOANG00000038874">
    <property type="expression patterns" value="Expressed in testis and 7 other cell types or tissues"/>
</dbReference>
<evidence type="ECO:0000256" key="1">
    <source>
        <dbReference type="SAM" id="MobiDB-lite"/>
    </source>
</evidence>
<evidence type="ECO:0000313" key="3">
    <source>
        <dbReference type="Proteomes" id="UP000002279"/>
    </source>
</evidence>
<accession>A0A6I8N583</accession>
<dbReference type="PANTHER" id="PTHR33443">
    <property type="entry name" value="ZGC:112980"/>
    <property type="match status" value="1"/>
</dbReference>
<evidence type="ECO:0000313" key="2">
    <source>
        <dbReference type="Ensembl" id="ENSOANP00000036067.1"/>
    </source>
</evidence>
<dbReference type="InterPro" id="IPR053234">
    <property type="entry name" value="RPM1_Interactor"/>
</dbReference>
<keyword evidence="3" id="KW-1185">Reference proteome</keyword>